<keyword evidence="29" id="KW-1185">Reference proteome</keyword>
<name>A0A0M9VPD5_9BASI</name>
<dbReference type="InterPro" id="IPR023298">
    <property type="entry name" value="ATPase_P-typ_TM_dom_sf"/>
</dbReference>
<dbReference type="GO" id="GO:0000287">
    <property type="term" value="F:magnesium ion binding"/>
    <property type="evidence" value="ECO:0007669"/>
    <property type="project" value="UniProtKB-UniRule"/>
</dbReference>
<keyword evidence="16 23" id="KW-0472">Membrane</keyword>
<evidence type="ECO:0000313" key="28">
    <source>
        <dbReference type="EMBL" id="KOS14132.1"/>
    </source>
</evidence>
<evidence type="ECO:0000256" key="16">
    <source>
        <dbReference type="ARBA" id="ARBA00023136"/>
    </source>
</evidence>
<keyword evidence="11 21" id="KW-0067">ATP-binding</keyword>
<gene>
    <name evidence="28" type="ORF">Malapachy_4190</name>
</gene>
<evidence type="ECO:0000256" key="13">
    <source>
        <dbReference type="ARBA" id="ARBA00022967"/>
    </source>
</evidence>
<dbReference type="InterPro" id="IPR044492">
    <property type="entry name" value="P_typ_ATPase_HD_dom"/>
</dbReference>
<dbReference type="InterPro" id="IPR018303">
    <property type="entry name" value="ATPase_P-typ_P_site"/>
</dbReference>
<feature type="binding site" evidence="21">
    <location>
        <position position="644"/>
    </location>
    <ligand>
        <name>ATP</name>
        <dbReference type="ChEBI" id="CHEBI:30616"/>
    </ligand>
</feature>
<keyword evidence="12 22" id="KW-0460">Magnesium</keyword>
<evidence type="ECO:0000256" key="4">
    <source>
        <dbReference type="ARBA" id="ARBA00004555"/>
    </source>
</evidence>
<feature type="binding site" evidence="21">
    <location>
        <position position="708"/>
    </location>
    <ligand>
        <name>ATP</name>
        <dbReference type="ChEBI" id="CHEBI:30616"/>
    </ligand>
</feature>
<dbReference type="SUPFAM" id="SSF81665">
    <property type="entry name" value="Calcium ATPase, transmembrane domain M"/>
    <property type="match status" value="1"/>
</dbReference>
<dbReference type="InterPro" id="IPR023214">
    <property type="entry name" value="HAD_sf"/>
</dbReference>
<feature type="binding site" evidence="21">
    <location>
        <position position="741"/>
    </location>
    <ligand>
        <name>ATP</name>
        <dbReference type="ChEBI" id="CHEBI:30616"/>
    </ligand>
</feature>
<feature type="active site" description="4-aspartylphosphate intermediate" evidence="20">
    <location>
        <position position="555"/>
    </location>
</feature>
<keyword evidence="7" id="KW-0597">Phosphoprotein</keyword>
<dbReference type="InterPro" id="IPR006539">
    <property type="entry name" value="P-type_ATPase_IV"/>
</dbReference>
<feature type="domain" description="P-type ATPase C-terminal" evidence="27">
    <location>
        <begin position="963"/>
        <end position="1211"/>
    </location>
</feature>
<feature type="binding site" evidence="21">
    <location>
        <position position="940"/>
    </location>
    <ligand>
        <name>ATP</name>
        <dbReference type="ChEBI" id="CHEBI:30616"/>
    </ligand>
</feature>
<dbReference type="InterPro" id="IPR032630">
    <property type="entry name" value="P_typ_ATPase_c"/>
</dbReference>
<evidence type="ECO:0000256" key="18">
    <source>
        <dbReference type="ARBA" id="ARBA00049128"/>
    </source>
</evidence>
<feature type="binding site" evidence="22">
    <location>
        <position position="937"/>
    </location>
    <ligand>
        <name>Mg(2+)</name>
        <dbReference type="ChEBI" id="CHEBI:18420"/>
    </ligand>
</feature>
<feature type="transmembrane region" description="Helical" evidence="23">
    <location>
        <begin position="999"/>
        <end position="1018"/>
    </location>
</feature>
<dbReference type="GO" id="GO:0090556">
    <property type="term" value="F:phosphatidylserine floppase activity"/>
    <property type="evidence" value="ECO:0007669"/>
    <property type="project" value="RHEA"/>
</dbReference>
<feature type="transmembrane region" description="Helical" evidence="23">
    <location>
        <begin position="1030"/>
        <end position="1051"/>
    </location>
</feature>
<dbReference type="FunFam" id="3.40.1110.10:FF:000126">
    <property type="entry name" value="Phospholipid-transporting ATPase"/>
    <property type="match status" value="1"/>
</dbReference>
<keyword evidence="14 23" id="KW-1133">Transmembrane helix</keyword>
<dbReference type="NCBIfam" id="TIGR01494">
    <property type="entry name" value="ATPase_P-type"/>
    <property type="match status" value="2"/>
</dbReference>
<dbReference type="GeneID" id="28730521"/>
<evidence type="ECO:0000259" key="27">
    <source>
        <dbReference type="Pfam" id="PF16212"/>
    </source>
</evidence>
<dbReference type="Proteomes" id="UP000037751">
    <property type="component" value="Unassembled WGS sequence"/>
</dbReference>
<evidence type="ECO:0000256" key="14">
    <source>
        <dbReference type="ARBA" id="ARBA00022989"/>
    </source>
</evidence>
<feature type="binding site" evidence="21">
    <location>
        <position position="821"/>
    </location>
    <ligand>
        <name>ATP</name>
        <dbReference type="ChEBI" id="CHEBI:30616"/>
    </ligand>
</feature>
<evidence type="ECO:0000256" key="7">
    <source>
        <dbReference type="ARBA" id="ARBA00022553"/>
    </source>
</evidence>
<feature type="binding site" evidence="21">
    <location>
        <position position="917"/>
    </location>
    <ligand>
        <name>ATP</name>
        <dbReference type="ChEBI" id="CHEBI:30616"/>
    </ligand>
</feature>
<comment type="similarity">
    <text evidence="5 23">Belongs to the cation transport ATPase (P-type) (TC 3.A.3) family. Type IV subfamily.</text>
</comment>
<feature type="binding site" evidence="21">
    <location>
        <position position="555"/>
    </location>
    <ligand>
        <name>ATP</name>
        <dbReference type="ChEBI" id="CHEBI:30616"/>
    </ligand>
</feature>
<evidence type="ECO:0000256" key="10">
    <source>
        <dbReference type="ARBA" id="ARBA00022741"/>
    </source>
</evidence>
<dbReference type="InterPro" id="IPR008250">
    <property type="entry name" value="ATPase_P-typ_transduc_dom_A_sf"/>
</dbReference>
<evidence type="ECO:0000256" key="12">
    <source>
        <dbReference type="ARBA" id="ARBA00022842"/>
    </source>
</evidence>
<dbReference type="GO" id="GO:0045332">
    <property type="term" value="P:phospholipid translocation"/>
    <property type="evidence" value="ECO:0007669"/>
    <property type="project" value="TreeGrafter"/>
</dbReference>
<feature type="binding site" evidence="22">
    <location>
        <position position="941"/>
    </location>
    <ligand>
        <name>Mg(2+)</name>
        <dbReference type="ChEBI" id="CHEBI:18420"/>
    </ligand>
</feature>
<keyword evidence="13 23" id="KW-1278">Translocase</keyword>
<evidence type="ECO:0000256" key="8">
    <source>
        <dbReference type="ARBA" id="ARBA00022692"/>
    </source>
</evidence>
<dbReference type="EMBL" id="LGAV01000004">
    <property type="protein sequence ID" value="KOS14132.1"/>
    <property type="molecule type" value="Genomic_DNA"/>
</dbReference>
<feature type="transmembrane region" description="Helical" evidence="23">
    <location>
        <begin position="443"/>
        <end position="466"/>
    </location>
</feature>
<evidence type="ECO:0000256" key="3">
    <source>
        <dbReference type="ARBA" id="ARBA00004236"/>
    </source>
</evidence>
<dbReference type="Gene3D" id="3.40.1110.10">
    <property type="entry name" value="Calcium-transporting ATPase, cytoplasmic domain N"/>
    <property type="match status" value="1"/>
</dbReference>
<dbReference type="AlphaFoldDB" id="A0A0M9VPD5"/>
<evidence type="ECO:0000256" key="11">
    <source>
        <dbReference type="ARBA" id="ARBA00022840"/>
    </source>
</evidence>
<protein>
    <recommendedName>
        <fullName evidence="23">Phospholipid-transporting ATPase</fullName>
        <ecNumber evidence="23">7.6.2.1</ecNumber>
    </recommendedName>
</protein>
<evidence type="ECO:0000259" key="26">
    <source>
        <dbReference type="Pfam" id="PF16209"/>
    </source>
</evidence>
<feature type="binding site" evidence="21">
    <location>
        <position position="685"/>
    </location>
    <ligand>
        <name>ATP</name>
        <dbReference type="ChEBI" id="CHEBI:30616"/>
    </ligand>
</feature>
<dbReference type="Pfam" id="PF16212">
    <property type="entry name" value="PhoLip_ATPase_C"/>
    <property type="match status" value="1"/>
</dbReference>
<feature type="binding site" evidence="21">
    <location>
        <position position="941"/>
    </location>
    <ligand>
        <name>ATP</name>
        <dbReference type="ChEBI" id="CHEBI:30616"/>
    </ligand>
</feature>
<evidence type="ECO:0000256" key="17">
    <source>
        <dbReference type="ARBA" id="ARBA00034036"/>
    </source>
</evidence>
<evidence type="ECO:0000256" key="2">
    <source>
        <dbReference type="ARBA" id="ARBA00004141"/>
    </source>
</evidence>
<comment type="catalytic activity">
    <reaction evidence="17 23">
        <text>ATP + H2O + phospholipidSide 1 = ADP + phosphate + phospholipidSide 2.</text>
        <dbReference type="EC" id="7.6.2.1"/>
    </reaction>
</comment>
<dbReference type="InterPro" id="IPR032631">
    <property type="entry name" value="P-type_ATPase_N"/>
</dbReference>
<dbReference type="GO" id="GO:0005802">
    <property type="term" value="C:trans-Golgi network"/>
    <property type="evidence" value="ECO:0007669"/>
    <property type="project" value="TreeGrafter"/>
</dbReference>
<dbReference type="EC" id="7.6.2.1" evidence="23"/>
<evidence type="ECO:0000256" key="23">
    <source>
        <dbReference type="RuleBase" id="RU362033"/>
    </source>
</evidence>
<keyword evidence="6" id="KW-1003">Cell membrane</keyword>
<feature type="transmembrane region" description="Helical" evidence="23">
    <location>
        <begin position="1108"/>
        <end position="1126"/>
    </location>
</feature>
<feature type="domain" description="P-type ATPase A" evidence="25">
    <location>
        <begin position="276"/>
        <end position="344"/>
    </location>
</feature>
<evidence type="ECO:0000256" key="19">
    <source>
        <dbReference type="ARBA" id="ARBA00051303"/>
    </source>
</evidence>
<dbReference type="GO" id="GO:0005524">
    <property type="term" value="F:ATP binding"/>
    <property type="evidence" value="ECO:0007669"/>
    <property type="project" value="UniProtKB-UniRule"/>
</dbReference>
<dbReference type="SFLD" id="SFLDF00027">
    <property type="entry name" value="p-type_atpase"/>
    <property type="match status" value="1"/>
</dbReference>
<proteinExistence type="inferred from homology"/>
<evidence type="ECO:0000256" key="20">
    <source>
        <dbReference type="PIRSR" id="PIRSR606539-1"/>
    </source>
</evidence>
<reference evidence="28 29" key="1">
    <citation type="submission" date="2015-07" db="EMBL/GenBank/DDBJ databases">
        <title>Draft Genome Sequence of Malassezia furfur CBS1878 and Malassezia pachydermatis CBS1879.</title>
        <authorList>
            <person name="Triana S."/>
            <person name="Ohm R."/>
            <person name="Gonzalez A."/>
            <person name="DeCock H."/>
            <person name="Restrepo S."/>
            <person name="Celis A."/>
        </authorList>
    </citation>
    <scope>NUCLEOTIDE SEQUENCE [LARGE SCALE GENOMIC DNA]</scope>
    <source>
        <strain evidence="28 29">CBS 1879</strain>
    </source>
</reference>
<dbReference type="RefSeq" id="XP_017991764.1">
    <property type="nucleotide sequence ID" value="XM_018138645.1"/>
</dbReference>
<dbReference type="Pfam" id="PF13246">
    <property type="entry name" value="Cation_ATPase"/>
    <property type="match status" value="1"/>
</dbReference>
<comment type="catalytic activity">
    <reaction evidence="18">
        <text>a 1,2-diacyl-sn-glycero-3-phosphoethanolamine(out) + ATP + H2O = a 1,2-diacyl-sn-glycero-3-phosphoethanolamine(in) + ADP + phosphate + H(+)</text>
        <dbReference type="Rhea" id="RHEA:66132"/>
        <dbReference type="ChEBI" id="CHEBI:15377"/>
        <dbReference type="ChEBI" id="CHEBI:15378"/>
        <dbReference type="ChEBI" id="CHEBI:30616"/>
        <dbReference type="ChEBI" id="CHEBI:43474"/>
        <dbReference type="ChEBI" id="CHEBI:64612"/>
        <dbReference type="ChEBI" id="CHEBI:456216"/>
    </reaction>
    <physiologicalReaction direction="left-to-right" evidence="18">
        <dbReference type="Rhea" id="RHEA:66133"/>
    </physiologicalReaction>
</comment>
<feature type="binding site" evidence="22">
    <location>
        <position position="557"/>
    </location>
    <ligand>
        <name>Mg(2+)</name>
        <dbReference type="ChEBI" id="CHEBI:18420"/>
    </ligand>
</feature>
<dbReference type="GO" id="GO:0005886">
    <property type="term" value="C:plasma membrane"/>
    <property type="evidence" value="ECO:0007669"/>
    <property type="project" value="UniProtKB-SubCell"/>
</dbReference>
<dbReference type="FunFam" id="3.40.50.1000:FF:000001">
    <property type="entry name" value="Phospholipid-transporting ATPase IC"/>
    <property type="match status" value="1"/>
</dbReference>
<dbReference type="SFLD" id="SFLDS00003">
    <property type="entry name" value="Haloacid_Dehalogenase"/>
    <property type="match status" value="1"/>
</dbReference>
<evidence type="ECO:0000256" key="15">
    <source>
        <dbReference type="ARBA" id="ARBA00023034"/>
    </source>
</evidence>
<keyword evidence="8 23" id="KW-0812">Transmembrane</keyword>
<feature type="binding site" evidence="21">
    <location>
        <position position="557"/>
    </location>
    <ligand>
        <name>ATP</name>
        <dbReference type="ChEBI" id="CHEBI:30616"/>
    </ligand>
</feature>
<dbReference type="VEuPathDB" id="FungiDB:Malapachy_4190"/>
<dbReference type="PANTHER" id="PTHR24092">
    <property type="entry name" value="PROBABLE PHOSPHOLIPID-TRANSPORTING ATPASE"/>
    <property type="match status" value="1"/>
</dbReference>
<dbReference type="PROSITE" id="PS00154">
    <property type="entry name" value="ATPASE_E1_E2"/>
    <property type="match status" value="1"/>
</dbReference>
<evidence type="ECO:0000256" key="5">
    <source>
        <dbReference type="ARBA" id="ARBA00008109"/>
    </source>
</evidence>
<dbReference type="NCBIfam" id="TIGR01652">
    <property type="entry name" value="ATPase-Plipid"/>
    <property type="match status" value="1"/>
</dbReference>
<evidence type="ECO:0000259" key="25">
    <source>
        <dbReference type="Pfam" id="PF00122"/>
    </source>
</evidence>
<feature type="binding site" evidence="21">
    <location>
        <position position="823"/>
    </location>
    <ligand>
        <name>ATP</name>
        <dbReference type="ChEBI" id="CHEBI:30616"/>
    </ligand>
</feature>
<feature type="binding site" evidence="21">
    <location>
        <position position="822"/>
    </location>
    <ligand>
        <name>ATP</name>
        <dbReference type="ChEBI" id="CHEBI:30616"/>
    </ligand>
</feature>
<comment type="subcellular location">
    <subcellularLocation>
        <location evidence="3">Cell membrane</location>
    </subcellularLocation>
    <subcellularLocation>
        <location evidence="4">Golgi apparatus</location>
    </subcellularLocation>
    <subcellularLocation>
        <location evidence="2 23">Membrane</location>
        <topology evidence="2 23">Multi-pass membrane protein</topology>
    </subcellularLocation>
</comment>
<dbReference type="SUPFAM" id="SSF56784">
    <property type="entry name" value="HAD-like"/>
    <property type="match status" value="1"/>
</dbReference>
<dbReference type="Gene3D" id="3.40.50.1000">
    <property type="entry name" value="HAD superfamily/HAD-like"/>
    <property type="match status" value="1"/>
</dbReference>
<feature type="transmembrane region" description="Helical" evidence="23">
    <location>
        <begin position="1138"/>
        <end position="1161"/>
    </location>
</feature>
<dbReference type="GO" id="GO:0016887">
    <property type="term" value="F:ATP hydrolysis activity"/>
    <property type="evidence" value="ECO:0007669"/>
    <property type="project" value="InterPro"/>
</dbReference>
<dbReference type="InterPro" id="IPR059000">
    <property type="entry name" value="ATPase_P-type_domA"/>
</dbReference>
<feature type="transmembrane region" description="Helical" evidence="23">
    <location>
        <begin position="1173"/>
        <end position="1196"/>
    </location>
</feature>
<feature type="binding site" evidence="22">
    <location>
        <position position="555"/>
    </location>
    <ligand>
        <name>Mg(2+)</name>
        <dbReference type="ChEBI" id="CHEBI:18420"/>
    </ligand>
</feature>
<evidence type="ECO:0000256" key="21">
    <source>
        <dbReference type="PIRSR" id="PIRSR606539-2"/>
    </source>
</evidence>
<dbReference type="PANTHER" id="PTHR24092:SF150">
    <property type="entry name" value="PHOSPHOLIPID-TRANSPORTING ATPASE"/>
    <property type="match status" value="1"/>
</dbReference>
<dbReference type="GO" id="GO:0032456">
    <property type="term" value="P:endocytic recycling"/>
    <property type="evidence" value="ECO:0007669"/>
    <property type="project" value="TreeGrafter"/>
</dbReference>
<feature type="domain" description="P-type ATPase N-terminal" evidence="26">
    <location>
        <begin position="182"/>
        <end position="248"/>
    </location>
</feature>
<evidence type="ECO:0000256" key="6">
    <source>
        <dbReference type="ARBA" id="ARBA00022475"/>
    </source>
</evidence>
<dbReference type="PRINTS" id="PR00119">
    <property type="entry name" value="CATATPASE"/>
</dbReference>
<dbReference type="FunFam" id="3.40.50.1000:FF:000010">
    <property type="entry name" value="Phospholipid-transporting ATPase"/>
    <property type="match status" value="1"/>
</dbReference>
<keyword evidence="15" id="KW-0333">Golgi apparatus</keyword>
<feature type="region of interest" description="Disordered" evidence="24">
    <location>
        <begin position="104"/>
        <end position="138"/>
    </location>
</feature>
<comment type="catalytic activity">
    <reaction evidence="19">
        <text>a 1,2-diacyl-sn-glycero-3-phospho-L-serine(out) + ATP + H2O = a 1,2-diacyl-sn-glycero-3-phospho-L-serine(in) + ADP + phosphate + H(+)</text>
        <dbReference type="Rhea" id="RHEA:38567"/>
        <dbReference type="ChEBI" id="CHEBI:15377"/>
        <dbReference type="ChEBI" id="CHEBI:15378"/>
        <dbReference type="ChEBI" id="CHEBI:30616"/>
        <dbReference type="ChEBI" id="CHEBI:43474"/>
        <dbReference type="ChEBI" id="CHEBI:57262"/>
        <dbReference type="ChEBI" id="CHEBI:456216"/>
    </reaction>
    <physiologicalReaction direction="left-to-right" evidence="19">
        <dbReference type="Rhea" id="RHEA:38568"/>
    </physiologicalReaction>
</comment>
<feature type="transmembrane region" description="Helical" evidence="23">
    <location>
        <begin position="486"/>
        <end position="507"/>
    </location>
</feature>
<dbReference type="InterPro" id="IPR036412">
    <property type="entry name" value="HAD-like_sf"/>
</dbReference>
<comment type="caution">
    <text evidence="28">The sequence shown here is derived from an EMBL/GenBank/DDBJ whole genome shotgun (WGS) entry which is preliminary data.</text>
</comment>
<keyword evidence="10 21" id="KW-0547">Nucleotide-binding</keyword>
<dbReference type="GO" id="GO:0006892">
    <property type="term" value="P:post-Golgi vesicle-mediated transport"/>
    <property type="evidence" value="ECO:0007669"/>
    <property type="project" value="TreeGrafter"/>
</dbReference>
<feature type="binding site" evidence="21">
    <location>
        <position position="911"/>
    </location>
    <ligand>
        <name>ATP</name>
        <dbReference type="ChEBI" id="CHEBI:30616"/>
    </ligand>
</feature>
<evidence type="ECO:0000256" key="24">
    <source>
        <dbReference type="SAM" id="MobiDB-lite"/>
    </source>
</evidence>
<dbReference type="STRING" id="77020.A0A0M9VPD5"/>
<dbReference type="InterPro" id="IPR001757">
    <property type="entry name" value="P_typ_ATPase"/>
</dbReference>
<evidence type="ECO:0000256" key="22">
    <source>
        <dbReference type="PIRSR" id="PIRSR606539-3"/>
    </source>
</evidence>
<dbReference type="Gene3D" id="2.70.150.10">
    <property type="entry name" value="Calcium-transporting ATPase, cytoplasmic transduction domain A"/>
    <property type="match status" value="1"/>
</dbReference>
<dbReference type="FunFam" id="2.70.150.10:FF:000021">
    <property type="entry name" value="Phospholipid-transporting ATPase"/>
    <property type="match status" value="1"/>
</dbReference>
<dbReference type="SUPFAM" id="SSF81653">
    <property type="entry name" value="Calcium ATPase, transduction domain A"/>
    <property type="match status" value="1"/>
</dbReference>
<dbReference type="InterPro" id="IPR023299">
    <property type="entry name" value="ATPase_P-typ_cyto_dom_N"/>
</dbReference>
<keyword evidence="9 22" id="KW-0479">Metal-binding</keyword>
<dbReference type="OrthoDB" id="377733at2759"/>
<dbReference type="SUPFAM" id="SSF81660">
    <property type="entry name" value="Metal cation-transporting ATPase, ATP-binding domain N"/>
    <property type="match status" value="1"/>
</dbReference>
<evidence type="ECO:0000313" key="29">
    <source>
        <dbReference type="Proteomes" id="UP000037751"/>
    </source>
</evidence>
<dbReference type="CDD" id="cd02073">
    <property type="entry name" value="P-type_ATPase_APLT_Dnf-like"/>
    <property type="match status" value="1"/>
</dbReference>
<evidence type="ECO:0000256" key="1">
    <source>
        <dbReference type="ARBA" id="ARBA00001946"/>
    </source>
</evidence>
<dbReference type="Pfam" id="PF00122">
    <property type="entry name" value="E1-E2_ATPase"/>
    <property type="match status" value="1"/>
</dbReference>
<dbReference type="SFLD" id="SFLDG00002">
    <property type="entry name" value="C1.7:_P-type_atpase_like"/>
    <property type="match status" value="1"/>
</dbReference>
<accession>A0A0M9VPD5</accession>
<comment type="cofactor">
    <cofactor evidence="1 22">
        <name>Mg(2+)</name>
        <dbReference type="ChEBI" id="CHEBI:18420"/>
    </cofactor>
</comment>
<sequence>MDDIEALFGRAGARITGGSARPSSKTHVLLNEDDNVELLEAEPRKQGGDVQSIFSMNEDDVVTTDIPAGPSLSRSHTINSKAESLFDADDDWVYTGHVHLRPMGSSKVIPADDEPDAAWEPLTSSASSSRERRMPAGPTGSPTLLELLLADAKWQLGSLRQRVRQRLRVLRGEPMGGAKRTIYLNHAAANHNDDYSHNQVMTNKYNAVTFVPVFLLEQFSKYANLFFLFIGCLQQIPGVSPTNRWTTLVPLAIVLLIAAAKELSEDWRRYTSDVEMNARLVQVLDNGAWTQRPWRSVQVGDIVRVERDEFFPADLLLLSSSEPEGLAYVETANLDGETNLKVKQSLPATASLTSASKLAQLQGELACEAPNNSLYTFDGTLTLSQRAPMPVGPDQLLLRGAQLRNAPWIAGLVVFTGYDTKLLQNATKSPIKRTRVEKQVNSFILLLFGLLLVLSLISSIGSQIFAGSAPSYLMPQLDGRSGMRRYVESVLTYIILYNSLIPISLIVSMDVVKFQLAALINSDLDMYYEPTDTPALCRRSNLVEDLGQIEYIFSDKTGTLTRNEMEFKQASIAGVAWADKASEAPGDEDEVKYAWSDLPAVLARGDAFAKHVDAFLTELAVCHTVIPEEQDDGQVVFQASSPDEAALVAGAEALGYQFTTRKPRSVFIRVHGETREYDVLQVCEFNSTRKRMSTVVREPGGRIMLYCKGADTVILPRLAPSQAHVDTTLSHLEAYAGDGLRTLCIASRELSASEYQAWSQKYEAAAAQLDGRAAALDGVAEEIETQMTLVGATAIEDKLQDGVPETIATLQTAGVHIWVLTGDRQETAINIGYSCRLISESMDLLIVNEATAADTATAIQEQLATIEAHPEAVDDLALVVEGRSLQHALQPPLAEPFLRLACQCKAVICCRVSPLQKALVVELVKAHTDSVLLAIGDGANDVGMIQAAHVGVGISGHEGLQAARTADVAISQFRFLRKLLLVHGNWSYARLSKMVLYSFYKTMTLYVTLFWFSFYNAFTGQTAYESWSQSFYNVLFTMLPTLVIGIFDQYVSAVMLDRYPQLYRETFFTGRAIAGWVANAVYHSFVNFFFVTYFFYNHTLDSQGYPGYQWLWGTTMYFTVLVTVLGKAALVSNLWTRYTLLAIPGSFGVTLVFFVVFGTVAPALGVSMEYANIVPRLLSLPLFWLSIIFVPVFSLLRDLLWRYYQRTYEPKSYHIVQEMQKYKLQDLHPRTDEFQKNIRKVRAVQRVRRSRGYAFSQTEGDQAHLIRQYDTTQARPSGM</sequence>
<feature type="transmembrane region" description="Helical" evidence="23">
    <location>
        <begin position="1072"/>
        <end position="1096"/>
    </location>
</feature>
<dbReference type="Pfam" id="PF16209">
    <property type="entry name" value="PhoLip_ATPase_N"/>
    <property type="match status" value="1"/>
</dbReference>
<organism evidence="28 29">
    <name type="scientific">Malassezia pachydermatis</name>
    <dbReference type="NCBI Taxonomy" id="77020"/>
    <lineage>
        <taxon>Eukaryota</taxon>
        <taxon>Fungi</taxon>
        <taxon>Dikarya</taxon>
        <taxon>Basidiomycota</taxon>
        <taxon>Ustilaginomycotina</taxon>
        <taxon>Malasseziomycetes</taxon>
        <taxon>Malasseziales</taxon>
        <taxon>Malasseziaceae</taxon>
        <taxon>Malassezia</taxon>
    </lineage>
</organism>
<evidence type="ECO:0000256" key="9">
    <source>
        <dbReference type="ARBA" id="ARBA00022723"/>
    </source>
</evidence>
<feature type="binding site" evidence="21">
    <location>
        <position position="556"/>
    </location>
    <ligand>
        <name>ATP</name>
        <dbReference type="ChEBI" id="CHEBI:30616"/>
    </ligand>
</feature>